<reference evidence="4" key="1">
    <citation type="submission" date="2017-09" db="EMBL/GenBank/DDBJ databases">
        <title>Depth-based differentiation of microbial function through sediment-hosted aquifers and enrichment of novel symbionts in the deep terrestrial subsurface.</title>
        <authorList>
            <person name="Probst A.J."/>
            <person name="Ladd B."/>
            <person name="Jarett J.K."/>
            <person name="Geller-Mcgrath D.E."/>
            <person name="Sieber C.M.K."/>
            <person name="Emerson J.B."/>
            <person name="Anantharaman K."/>
            <person name="Thomas B.C."/>
            <person name="Malmstrom R."/>
            <person name="Stieglmeier M."/>
            <person name="Klingl A."/>
            <person name="Woyke T."/>
            <person name="Ryan C.M."/>
            <person name="Banfield J.F."/>
        </authorList>
    </citation>
    <scope>NUCLEOTIDE SEQUENCE [LARGE SCALE GENOMIC DNA]</scope>
</reference>
<sequence>SSRFSGSLGEESLDGIKLIHRGDQYVGVKLAAFFYYLKNKNSFDLVVDQFHGIPFFTPLYVRKPKLAVLQEVAREVWFLSGFPWPVSWIIGVLGFITEPLVFLLYKKTPFLVGSQSAKDDLIKMGIPGVNINIIPHGVILPRSKILDQRSKIKTILFLGTLTKDKGIEDALKVFSILGNLGNYNFWVVGKGSEEYKNYLLALAKKLGIKDRVTFWGFVDESKKFQLLARAHVLINPSMREGWGLVNIEANSVATPVVAYRSPGLVDSVKDGKSGIICTENTAQDMADQVEKILGNKDKYASLQKSAISWSKKFNWQKSKKLSLELIENLSGIIHLK</sequence>
<accession>A0A2H0TKX5</accession>
<dbReference type="InterPro" id="IPR001296">
    <property type="entry name" value="Glyco_trans_1"/>
</dbReference>
<dbReference type="GO" id="GO:0016757">
    <property type="term" value="F:glycosyltransferase activity"/>
    <property type="evidence" value="ECO:0007669"/>
    <property type="project" value="InterPro"/>
</dbReference>
<evidence type="ECO:0000313" key="3">
    <source>
        <dbReference type="EMBL" id="PIR72798.1"/>
    </source>
</evidence>
<keyword evidence="1" id="KW-0808">Transferase</keyword>
<proteinExistence type="predicted"/>
<evidence type="ECO:0000259" key="2">
    <source>
        <dbReference type="Pfam" id="PF00534"/>
    </source>
</evidence>
<feature type="non-terminal residue" evidence="3">
    <location>
        <position position="1"/>
    </location>
</feature>
<dbReference type="PANTHER" id="PTHR46401">
    <property type="entry name" value="GLYCOSYLTRANSFERASE WBBK-RELATED"/>
    <property type="match status" value="1"/>
</dbReference>
<dbReference type="AlphaFoldDB" id="A0A2H0TKX5"/>
<dbReference type="PANTHER" id="PTHR46401:SF2">
    <property type="entry name" value="GLYCOSYLTRANSFERASE WBBK-RELATED"/>
    <property type="match status" value="1"/>
</dbReference>
<organism evidence="3 4">
    <name type="scientific">Candidatus Nealsonbacteria bacterium CG10_big_fil_rev_8_21_14_0_10_36_23</name>
    <dbReference type="NCBI Taxonomy" id="1974709"/>
    <lineage>
        <taxon>Bacteria</taxon>
        <taxon>Candidatus Nealsoniibacteriota</taxon>
    </lineage>
</organism>
<comment type="caution">
    <text evidence="3">The sequence shown here is derived from an EMBL/GenBank/DDBJ whole genome shotgun (WGS) entry which is preliminary data.</text>
</comment>
<evidence type="ECO:0000313" key="4">
    <source>
        <dbReference type="Proteomes" id="UP000228508"/>
    </source>
</evidence>
<dbReference type="SUPFAM" id="SSF53756">
    <property type="entry name" value="UDP-Glycosyltransferase/glycogen phosphorylase"/>
    <property type="match status" value="1"/>
</dbReference>
<gene>
    <name evidence="3" type="ORF">COV26_02005</name>
</gene>
<evidence type="ECO:0000256" key="1">
    <source>
        <dbReference type="ARBA" id="ARBA00022679"/>
    </source>
</evidence>
<protein>
    <recommendedName>
        <fullName evidence="2">Glycosyl transferase family 1 domain-containing protein</fullName>
    </recommendedName>
</protein>
<feature type="domain" description="Glycosyl transferase family 1" evidence="2">
    <location>
        <begin position="148"/>
        <end position="308"/>
    </location>
</feature>
<dbReference type="Gene3D" id="3.40.50.2000">
    <property type="entry name" value="Glycogen Phosphorylase B"/>
    <property type="match status" value="2"/>
</dbReference>
<dbReference type="Proteomes" id="UP000228508">
    <property type="component" value="Unassembled WGS sequence"/>
</dbReference>
<dbReference type="Pfam" id="PF00534">
    <property type="entry name" value="Glycos_transf_1"/>
    <property type="match status" value="1"/>
</dbReference>
<name>A0A2H0TKX5_9BACT</name>
<dbReference type="CDD" id="cd03801">
    <property type="entry name" value="GT4_PimA-like"/>
    <property type="match status" value="1"/>
</dbReference>
<dbReference type="GO" id="GO:0009103">
    <property type="term" value="P:lipopolysaccharide biosynthetic process"/>
    <property type="evidence" value="ECO:0007669"/>
    <property type="project" value="TreeGrafter"/>
</dbReference>
<dbReference type="EMBL" id="PFCH01000035">
    <property type="protein sequence ID" value="PIR72798.1"/>
    <property type="molecule type" value="Genomic_DNA"/>
</dbReference>